<dbReference type="PANTHER" id="PTHR36498">
    <property type="entry name" value="TATA-BINDING PROTEIN-ASSOCIATED FACTOR 172"/>
    <property type="match status" value="1"/>
</dbReference>
<organism evidence="2 3">
    <name type="scientific">Riccia fluitans</name>
    <dbReference type="NCBI Taxonomy" id="41844"/>
    <lineage>
        <taxon>Eukaryota</taxon>
        <taxon>Viridiplantae</taxon>
        <taxon>Streptophyta</taxon>
        <taxon>Embryophyta</taxon>
        <taxon>Marchantiophyta</taxon>
        <taxon>Marchantiopsida</taxon>
        <taxon>Marchantiidae</taxon>
        <taxon>Marchantiales</taxon>
        <taxon>Ricciaceae</taxon>
        <taxon>Riccia</taxon>
    </lineage>
</organism>
<proteinExistence type="predicted"/>
<keyword evidence="1" id="KW-0677">Repeat</keyword>
<dbReference type="InterPro" id="IPR044972">
    <property type="entry name" value="Mot1"/>
</dbReference>
<dbReference type="PANTHER" id="PTHR36498:SF1">
    <property type="entry name" value="TATA-BINDING PROTEIN-ASSOCIATED FACTOR 172"/>
    <property type="match status" value="1"/>
</dbReference>
<dbReference type="Proteomes" id="UP001605036">
    <property type="component" value="Unassembled WGS sequence"/>
</dbReference>
<protein>
    <submittedName>
        <fullName evidence="2">Uncharacterized protein</fullName>
    </submittedName>
</protein>
<evidence type="ECO:0000313" key="2">
    <source>
        <dbReference type="EMBL" id="KAL2633245.1"/>
    </source>
</evidence>
<gene>
    <name evidence="2" type="ORF">R1flu_004724</name>
</gene>
<dbReference type="Pfam" id="PF02985">
    <property type="entry name" value="HEAT"/>
    <property type="match status" value="1"/>
</dbReference>
<dbReference type="EMBL" id="JBHFFA010000003">
    <property type="protein sequence ID" value="KAL2633245.1"/>
    <property type="molecule type" value="Genomic_DNA"/>
</dbReference>
<dbReference type="InterPro" id="IPR011989">
    <property type="entry name" value="ARM-like"/>
</dbReference>
<dbReference type="AlphaFoldDB" id="A0ABD1YR45"/>
<name>A0ABD1YR45_9MARC</name>
<accession>A0ABD1YR45</accession>
<dbReference type="SUPFAM" id="SSF48371">
    <property type="entry name" value="ARM repeat"/>
    <property type="match status" value="1"/>
</dbReference>
<dbReference type="Gene3D" id="1.25.10.10">
    <property type="entry name" value="Leucine-rich Repeat Variant"/>
    <property type="match status" value="1"/>
</dbReference>
<dbReference type="InterPro" id="IPR016024">
    <property type="entry name" value="ARM-type_fold"/>
</dbReference>
<reference evidence="2 3" key="1">
    <citation type="submission" date="2024-09" db="EMBL/GenBank/DDBJ databases">
        <title>Chromosome-scale assembly of Riccia fluitans.</title>
        <authorList>
            <person name="Paukszto L."/>
            <person name="Sawicki J."/>
            <person name="Karawczyk K."/>
            <person name="Piernik-Szablinska J."/>
            <person name="Szczecinska M."/>
            <person name="Mazdziarz M."/>
        </authorList>
    </citation>
    <scope>NUCLEOTIDE SEQUENCE [LARGE SCALE GENOMIC DNA]</scope>
    <source>
        <strain evidence="2">Rf_01</strain>
        <tissue evidence="2">Aerial parts of the thallus</tissue>
    </source>
</reference>
<keyword evidence="3" id="KW-1185">Reference proteome</keyword>
<evidence type="ECO:0000313" key="3">
    <source>
        <dbReference type="Proteomes" id="UP001605036"/>
    </source>
</evidence>
<dbReference type="InterPro" id="IPR000357">
    <property type="entry name" value="HEAT"/>
</dbReference>
<evidence type="ECO:0000256" key="1">
    <source>
        <dbReference type="ARBA" id="ARBA00022737"/>
    </source>
</evidence>
<sequence length="170" mass="19139">MMNDHRGEYDTGFTSTTRRTAARQIGEIAKLHPTELRPLLRQVRQFLRSKSWDTRVAAAQAIRAIAENVSHPTMKDIYTKAEVRQKAEKNAVQCSTFTGSSLGFKFMVNKPMSRSFTISQFEQSSSVSNLSLSYGRFTYHLSELSKQAAWRAQDSVIPTPSKSEVAQSQS</sequence>
<comment type="caution">
    <text evidence="2">The sequence shown here is derived from an EMBL/GenBank/DDBJ whole genome shotgun (WGS) entry which is preliminary data.</text>
</comment>